<dbReference type="PANTHER" id="PTHR15704:SF7">
    <property type="entry name" value="SUPERKILLER COMPLEX PROTEIN 3"/>
    <property type="match status" value="1"/>
</dbReference>
<evidence type="ECO:0000256" key="3">
    <source>
        <dbReference type="PROSITE-ProRule" id="PRU00339"/>
    </source>
</evidence>
<dbReference type="AlphaFoldDB" id="A0A8B9NIT2"/>
<dbReference type="Gene3D" id="1.25.40.10">
    <property type="entry name" value="Tetratricopeptide repeat domain"/>
    <property type="match status" value="3"/>
</dbReference>
<dbReference type="PROSITE" id="PS50005">
    <property type="entry name" value="TPR"/>
    <property type="match status" value="1"/>
</dbReference>
<keyword evidence="1" id="KW-0677">Repeat</keyword>
<dbReference type="InterPro" id="IPR011990">
    <property type="entry name" value="TPR-like_helical_dom_sf"/>
</dbReference>
<reference evidence="4" key="2">
    <citation type="submission" date="2025-09" db="UniProtKB">
        <authorList>
            <consortium name="Ensembl"/>
        </authorList>
    </citation>
    <scope>IDENTIFICATION</scope>
</reference>
<name>A0A8B9NIT2_9AVES</name>
<dbReference type="Ensembl" id="ENSANIT00000023856.1">
    <property type="protein sequence ID" value="ENSANIP00000023087.1"/>
    <property type="gene ID" value="ENSANIG00000015383.1"/>
</dbReference>
<dbReference type="FunFam" id="1.25.40.10:FF:000585">
    <property type="entry name" value="Tetratricopeptide repeat domain 37"/>
    <property type="match status" value="1"/>
</dbReference>
<dbReference type="GO" id="GO:0055087">
    <property type="term" value="C:Ski complex"/>
    <property type="evidence" value="ECO:0007669"/>
    <property type="project" value="InterPro"/>
</dbReference>
<evidence type="ECO:0000256" key="1">
    <source>
        <dbReference type="ARBA" id="ARBA00022737"/>
    </source>
</evidence>
<dbReference type="SMART" id="SM00028">
    <property type="entry name" value="TPR"/>
    <property type="match status" value="6"/>
</dbReference>
<evidence type="ECO:0000313" key="4">
    <source>
        <dbReference type="Ensembl" id="ENSANIP00000023087.1"/>
    </source>
</evidence>
<organism evidence="4 5">
    <name type="scientific">Accipiter nisus</name>
    <name type="common">Eurasian sparrowhawk</name>
    <dbReference type="NCBI Taxonomy" id="211598"/>
    <lineage>
        <taxon>Eukaryota</taxon>
        <taxon>Metazoa</taxon>
        <taxon>Chordata</taxon>
        <taxon>Craniata</taxon>
        <taxon>Vertebrata</taxon>
        <taxon>Euteleostomi</taxon>
        <taxon>Archelosauria</taxon>
        <taxon>Archosauria</taxon>
        <taxon>Dinosauria</taxon>
        <taxon>Saurischia</taxon>
        <taxon>Theropoda</taxon>
        <taxon>Coelurosauria</taxon>
        <taxon>Aves</taxon>
        <taxon>Neognathae</taxon>
        <taxon>Neoaves</taxon>
        <taxon>Telluraves</taxon>
        <taxon>Accipitrimorphae</taxon>
        <taxon>Accipitriformes</taxon>
        <taxon>Accipitridae</taxon>
        <taxon>Accipitrinae</taxon>
        <taxon>Accipiter</taxon>
    </lineage>
</organism>
<dbReference type="SUPFAM" id="SSF48452">
    <property type="entry name" value="TPR-like"/>
    <property type="match status" value="2"/>
</dbReference>
<dbReference type="Proteomes" id="UP000694541">
    <property type="component" value="Unplaced"/>
</dbReference>
<reference evidence="4" key="1">
    <citation type="submission" date="2025-08" db="UniProtKB">
        <authorList>
            <consortium name="Ensembl"/>
        </authorList>
    </citation>
    <scope>IDENTIFICATION</scope>
</reference>
<dbReference type="PANTHER" id="PTHR15704">
    <property type="entry name" value="SUPERKILLER 3 PROTEIN-RELATED"/>
    <property type="match status" value="1"/>
</dbReference>
<dbReference type="InterPro" id="IPR039226">
    <property type="entry name" value="Ski3/TTC37"/>
</dbReference>
<dbReference type="InterPro" id="IPR019734">
    <property type="entry name" value="TPR_rpt"/>
</dbReference>
<accession>A0A8B9NIT2</accession>
<keyword evidence="5" id="KW-1185">Reference proteome</keyword>
<evidence type="ECO:0000256" key="2">
    <source>
        <dbReference type="ARBA" id="ARBA00022803"/>
    </source>
</evidence>
<feature type="repeat" description="TPR" evidence="3">
    <location>
        <begin position="184"/>
        <end position="217"/>
    </location>
</feature>
<proteinExistence type="predicted"/>
<evidence type="ECO:0000313" key="5">
    <source>
        <dbReference type="Proteomes" id="UP000694541"/>
    </source>
</evidence>
<protein>
    <submittedName>
        <fullName evidence="4">Tetratricopeptide repeat domain 37</fullName>
    </submittedName>
</protein>
<dbReference type="Pfam" id="PF13181">
    <property type="entry name" value="TPR_8"/>
    <property type="match status" value="2"/>
</dbReference>
<dbReference type="GO" id="GO:0006401">
    <property type="term" value="P:RNA catabolic process"/>
    <property type="evidence" value="ECO:0007669"/>
    <property type="project" value="InterPro"/>
</dbReference>
<keyword evidence="2 3" id="KW-0802">TPR repeat</keyword>
<sequence>MLARSALDNYLDRKAVDFIEQALEFFTRATKHRPDVSCLWKLLGDTCTSVHVISPTKVNVQVLGSLLGKNAGKQMLKKSELLRLGGRCYSRALQLMALPSIWCDLGINYYRQAEHLTAAGTDMNEINELLEKSLQCLKKAVRLDSKNHLYWNALGVVASCSAIGNYALAQHSFIKSVQAEQINVVAWSNLGVLYLATGNIEQAHEAFKVAQSLEPSYLLCWIGQALIAEAVGSYDTMDLFRHTTELNMHTEGAKGYAHWVCSTLQDKSNRNTELYLYNIVQMNAIPAAQVVLNKYTERNPDDASAFTMLGYLNEYLHLKRQATDAYERSSLTSFSIHQMKNLRVYASIPLTEFDGIVGIALAYFKKGLLQESIKAYEKALSVAESEQDKAHILTALAIIEYKQNRVQTAETLLFKCSLKEPSTESLKALCTLGLVKQDGTLATAALKELLKHEKGDDRIYERCLIASAVYALQGRNVAVQREVSKAVHRNPDNPALWSLLSRLVPLYASQKAKGGAVAGNIAQVLDVNHGKEVLLNIAVNQLAAGCHMLEDEKNNPLKNIQKAIRLCPDNPSAWAVLMAACHAENTVVCLNNTQPKLTDLEMILVATVSAKKNNLPHNYIQTVEDWCLCQAITSLEETGKLSEAEVLCTKGLKSRPEHPALFLLLRQVQCKQLLQSHKELPDNILEELRKTVMASSTSVAAWQWLAKVYQSQRMMVGAEMCYRKSLQLASQQGSWNGKLSSLLRLAMLALEICMANVSNEHWPSLVQEATTEALKLSYCPLAALLQALLQYNRKMGARETRRMLERVVYQPGNPETIVSVARWYLLQHLYAKDDYELIDVSQSTLYRNSISLC</sequence>